<evidence type="ECO:0008006" key="4">
    <source>
        <dbReference type="Google" id="ProtNLM"/>
    </source>
</evidence>
<gene>
    <name evidence="2" type="ORF">Tasa_024_017</name>
</gene>
<dbReference type="STRING" id="1231623.Tasa_024_017"/>
<comment type="caution">
    <text evidence="2">The sequence shown here is derived from an EMBL/GenBank/DDBJ whole genome shotgun (WGS) entry which is preliminary data.</text>
</comment>
<dbReference type="Pfam" id="PF05258">
    <property type="entry name" value="DciA"/>
    <property type="match status" value="1"/>
</dbReference>
<name>A0A0D6MM70_9PROT</name>
<dbReference type="OrthoDB" id="7160947at2"/>
<accession>A0A0D6MM70</accession>
<evidence type="ECO:0000313" key="3">
    <source>
        <dbReference type="Proteomes" id="UP000032679"/>
    </source>
</evidence>
<reference evidence="2 3" key="1">
    <citation type="submission" date="2012-10" db="EMBL/GenBank/DDBJ databases">
        <title>Genome sequencing of Tanticharoenia sakaeratensis NBRC 103193.</title>
        <authorList>
            <person name="Azuma Y."/>
            <person name="Hadano H."/>
            <person name="Hirakawa H."/>
            <person name="Matsushita K."/>
        </authorList>
    </citation>
    <scope>NUCLEOTIDE SEQUENCE [LARGE SCALE GENOMIC DNA]</scope>
    <source>
        <strain evidence="2 3">NBRC 103193</strain>
    </source>
</reference>
<protein>
    <recommendedName>
        <fullName evidence="4">DUF721 domain-containing protein</fullName>
    </recommendedName>
</protein>
<feature type="region of interest" description="Disordered" evidence="1">
    <location>
        <begin position="1"/>
        <end position="22"/>
    </location>
</feature>
<dbReference type="AlphaFoldDB" id="A0A0D6MM70"/>
<dbReference type="RefSeq" id="WP_084712230.1">
    <property type="nucleotide sequence ID" value="NZ_BALE01000024.1"/>
</dbReference>
<feature type="compositionally biased region" description="Basic residues" evidence="1">
    <location>
        <begin position="1"/>
        <end position="11"/>
    </location>
</feature>
<evidence type="ECO:0000256" key="1">
    <source>
        <dbReference type="SAM" id="MobiDB-lite"/>
    </source>
</evidence>
<keyword evidence="3" id="KW-1185">Reference proteome</keyword>
<organism evidence="2 3">
    <name type="scientific">Tanticharoenia sakaeratensis NBRC 103193</name>
    <dbReference type="NCBI Taxonomy" id="1231623"/>
    <lineage>
        <taxon>Bacteria</taxon>
        <taxon>Pseudomonadati</taxon>
        <taxon>Pseudomonadota</taxon>
        <taxon>Alphaproteobacteria</taxon>
        <taxon>Acetobacterales</taxon>
        <taxon>Acetobacteraceae</taxon>
        <taxon>Tanticharoenia</taxon>
    </lineage>
</organism>
<sequence>MAKRVANRKASGKGGGGDASDAAWTARRTGVARTLGALLPKVTESAFRKRPAASGRLALDWGIIAGPKLSAVTEPRRLSAGTLTLACSGPMALELQHLSPQIIARVNRHFGQTIVERLRFVQDATLPLPRTARPAPAEPVAVDGVDDPALAEALGRLGARIAARAASARRKR</sequence>
<dbReference type="Proteomes" id="UP000032679">
    <property type="component" value="Unassembled WGS sequence"/>
</dbReference>
<proteinExistence type="predicted"/>
<dbReference type="EMBL" id="BALE01000024">
    <property type="protein sequence ID" value="GAN54551.1"/>
    <property type="molecule type" value="Genomic_DNA"/>
</dbReference>
<dbReference type="InterPro" id="IPR007922">
    <property type="entry name" value="DciA-like"/>
</dbReference>
<evidence type="ECO:0000313" key="2">
    <source>
        <dbReference type="EMBL" id="GAN54551.1"/>
    </source>
</evidence>